<dbReference type="AlphaFoldDB" id="A0A0J8B048"/>
<evidence type="ECO:0000313" key="2">
    <source>
        <dbReference type="Proteomes" id="UP000035740"/>
    </source>
</evidence>
<proteinExistence type="predicted"/>
<feature type="non-terminal residue" evidence="1">
    <location>
        <position position="250"/>
    </location>
</feature>
<accession>A0A0J8B048</accession>
<protein>
    <submittedName>
        <fullName evidence="1">Uncharacterized protein</fullName>
    </submittedName>
</protein>
<reference evidence="1 2" key="1">
    <citation type="journal article" date="2014" name="Nature">
        <title>The genome of the recently domesticated crop plant sugar beet (Beta vulgaris).</title>
        <authorList>
            <person name="Dohm J.C."/>
            <person name="Minoche A.E."/>
            <person name="Holtgrawe D."/>
            <person name="Capella-Gutierrez S."/>
            <person name="Zakrzewski F."/>
            <person name="Tafer H."/>
            <person name="Rupp O."/>
            <person name="Sorensen T.R."/>
            <person name="Stracke R."/>
            <person name="Reinhardt R."/>
            <person name="Goesmann A."/>
            <person name="Kraft T."/>
            <person name="Schulz B."/>
            <person name="Stadler P.F."/>
            <person name="Schmidt T."/>
            <person name="Gabaldon T."/>
            <person name="Lehrach H."/>
            <person name="Weisshaar B."/>
            <person name="Himmelbauer H."/>
        </authorList>
    </citation>
    <scope>NUCLEOTIDE SEQUENCE [LARGE SCALE GENOMIC DNA]</scope>
    <source>
        <tissue evidence="1">Taproot</tissue>
    </source>
</reference>
<gene>
    <name evidence="1" type="ORF">BVRB_021950</name>
</gene>
<dbReference type="EMBL" id="KQ093817">
    <property type="protein sequence ID" value="KMS94384.1"/>
    <property type="molecule type" value="Genomic_DNA"/>
</dbReference>
<dbReference type="Gramene" id="KMS94384">
    <property type="protein sequence ID" value="KMS94384"/>
    <property type="gene ID" value="BVRB_021950"/>
</dbReference>
<organism evidence="1 2">
    <name type="scientific">Beta vulgaris subsp. vulgaris</name>
    <name type="common">Beet</name>
    <dbReference type="NCBI Taxonomy" id="3555"/>
    <lineage>
        <taxon>Eukaryota</taxon>
        <taxon>Viridiplantae</taxon>
        <taxon>Streptophyta</taxon>
        <taxon>Embryophyta</taxon>
        <taxon>Tracheophyta</taxon>
        <taxon>Spermatophyta</taxon>
        <taxon>Magnoliopsida</taxon>
        <taxon>eudicotyledons</taxon>
        <taxon>Gunneridae</taxon>
        <taxon>Pentapetalae</taxon>
        <taxon>Caryophyllales</taxon>
        <taxon>Chenopodiaceae</taxon>
        <taxon>Betoideae</taxon>
        <taxon>Beta</taxon>
    </lineage>
</organism>
<name>A0A0J8B048_BETVV</name>
<evidence type="ECO:0000313" key="1">
    <source>
        <dbReference type="EMBL" id="KMS94384.1"/>
    </source>
</evidence>
<keyword evidence="2" id="KW-1185">Reference proteome</keyword>
<sequence>MNIDMNQLPSLLSSFEKLVTTYEHQKLHPESKMMKSSAQPKLLNAVEGLIDDGKDDAKECVSDIKTDILHAYLNIFINGPTTNDFSMQPLANNKDAAKTNIMNLYEVVNPSPLYHLQMKALEWAMSKVPFDINLNDDPTYIKVVSGLLNNRQPVVEVGDFGTLQQFLSREGSFWLMPQSDGRYVIDLTRYKKYAVRDHYQGYGCKAIVDAQFNVVSIDGIPANDPKFGVALSVMKSTLILDIILHCHAIL</sequence>
<dbReference type="Proteomes" id="UP000035740">
    <property type="component" value="Unassembled WGS sequence"/>
</dbReference>